<evidence type="ECO:0000313" key="2">
    <source>
        <dbReference type="EMBL" id="SFH11891.1"/>
    </source>
</evidence>
<dbReference type="PANTHER" id="PTHR47691">
    <property type="entry name" value="REGULATOR-RELATED"/>
    <property type="match status" value="1"/>
</dbReference>
<protein>
    <submittedName>
        <fullName evidence="2">Uncharacterized protein</fullName>
    </submittedName>
</protein>
<evidence type="ECO:0000256" key="1">
    <source>
        <dbReference type="SAM" id="MobiDB-lite"/>
    </source>
</evidence>
<evidence type="ECO:0000313" key="3">
    <source>
        <dbReference type="Proteomes" id="UP000181942"/>
    </source>
</evidence>
<dbReference type="EMBL" id="FONR01000046">
    <property type="protein sequence ID" value="SFH11891.1"/>
    <property type="molecule type" value="Genomic_DNA"/>
</dbReference>
<organism evidence="2 3">
    <name type="scientific">Streptomyces mirabilis</name>
    <dbReference type="NCBI Taxonomy" id="68239"/>
    <lineage>
        <taxon>Bacteria</taxon>
        <taxon>Bacillati</taxon>
        <taxon>Actinomycetota</taxon>
        <taxon>Actinomycetes</taxon>
        <taxon>Kitasatosporales</taxon>
        <taxon>Streptomycetaceae</taxon>
        <taxon>Streptomyces</taxon>
    </lineage>
</organism>
<accession>A0A1I2XII9</accession>
<name>A0A1I2XII9_9ACTN</name>
<dbReference type="Proteomes" id="UP000181942">
    <property type="component" value="Unassembled WGS sequence"/>
</dbReference>
<gene>
    <name evidence="2" type="ORF">SAMN02787118_14616</name>
</gene>
<reference evidence="2 3" key="1">
    <citation type="submission" date="2016-10" db="EMBL/GenBank/DDBJ databases">
        <authorList>
            <person name="de Groot N.N."/>
        </authorList>
    </citation>
    <scope>NUCLEOTIDE SEQUENCE [LARGE SCALE GENOMIC DNA]</scope>
    <source>
        <strain evidence="2 3">OK461</strain>
    </source>
</reference>
<sequence length="89" mass="9696">MALAGEFVLPVPPMPQPGTDADEHSNDTLALFVARARFVLCDDNRVEVIALCQRLDGIPLAIEVVPRSKRVRVVTAQHPLEIGVGLLEQ</sequence>
<feature type="region of interest" description="Disordered" evidence="1">
    <location>
        <begin position="1"/>
        <end position="23"/>
    </location>
</feature>
<dbReference type="PANTHER" id="PTHR47691:SF3">
    <property type="entry name" value="HTH-TYPE TRANSCRIPTIONAL REGULATOR RV0890C-RELATED"/>
    <property type="match status" value="1"/>
</dbReference>
<proteinExistence type="predicted"/>
<dbReference type="AlphaFoldDB" id="A0A1I2XII9"/>